<dbReference type="Proteomes" id="UP000317043">
    <property type="component" value="Unassembled WGS sequence"/>
</dbReference>
<dbReference type="GO" id="GO:0009055">
    <property type="term" value="F:electron transfer activity"/>
    <property type="evidence" value="ECO:0007669"/>
    <property type="project" value="TreeGrafter"/>
</dbReference>
<evidence type="ECO:0000256" key="6">
    <source>
        <dbReference type="ARBA" id="ARBA00023136"/>
    </source>
</evidence>
<dbReference type="GO" id="GO:0016682">
    <property type="term" value="F:oxidoreductase activity, acting on diphenols and related substances as donors, oxygen as acceptor"/>
    <property type="evidence" value="ECO:0007669"/>
    <property type="project" value="TreeGrafter"/>
</dbReference>
<gene>
    <name evidence="8" type="ORF">FB566_3035</name>
</gene>
<dbReference type="Pfam" id="PF02322">
    <property type="entry name" value="Cyt_bd_oxida_II"/>
    <property type="match status" value="1"/>
</dbReference>
<feature type="transmembrane region" description="Helical" evidence="7">
    <location>
        <begin position="184"/>
        <end position="202"/>
    </location>
</feature>
<dbReference type="PANTHER" id="PTHR43141:SF4">
    <property type="entry name" value="CYTOCHROME BD2 SUBUNIT II"/>
    <property type="match status" value="1"/>
</dbReference>
<protein>
    <submittedName>
        <fullName evidence="8">Cytochrome d ubiquinol oxidase subunit II</fullName>
    </submittedName>
</protein>
<evidence type="ECO:0000256" key="5">
    <source>
        <dbReference type="ARBA" id="ARBA00022989"/>
    </source>
</evidence>
<evidence type="ECO:0000313" key="8">
    <source>
        <dbReference type="EMBL" id="TQL77476.1"/>
    </source>
</evidence>
<dbReference type="InParanoid" id="A0A543AY28"/>
<dbReference type="OrthoDB" id="9776710at2"/>
<keyword evidence="6 7" id="KW-0472">Membrane</keyword>
<dbReference type="GO" id="GO:0019646">
    <property type="term" value="P:aerobic electron transport chain"/>
    <property type="evidence" value="ECO:0007669"/>
    <property type="project" value="TreeGrafter"/>
</dbReference>
<comment type="subcellular location">
    <subcellularLocation>
        <location evidence="1">Cell membrane</location>
        <topology evidence="1">Multi-pass membrane protein</topology>
    </subcellularLocation>
</comment>
<feature type="transmembrane region" description="Helical" evidence="7">
    <location>
        <begin position="42"/>
        <end position="67"/>
    </location>
</feature>
<name>A0A543AY28_9ACTN</name>
<feature type="transmembrane region" description="Helical" evidence="7">
    <location>
        <begin position="110"/>
        <end position="134"/>
    </location>
</feature>
<keyword evidence="9" id="KW-1185">Reference proteome</keyword>
<dbReference type="AlphaFoldDB" id="A0A543AY28"/>
<dbReference type="GO" id="GO:0005886">
    <property type="term" value="C:plasma membrane"/>
    <property type="evidence" value="ECO:0007669"/>
    <property type="project" value="UniProtKB-SubCell"/>
</dbReference>
<dbReference type="PANTHER" id="PTHR43141">
    <property type="entry name" value="CYTOCHROME BD2 SUBUNIT II"/>
    <property type="match status" value="1"/>
</dbReference>
<dbReference type="RefSeq" id="WP_142040413.1">
    <property type="nucleotide sequence ID" value="NZ_JBHTGS010000001.1"/>
</dbReference>
<evidence type="ECO:0000256" key="1">
    <source>
        <dbReference type="ARBA" id="ARBA00004651"/>
    </source>
</evidence>
<evidence type="ECO:0000256" key="4">
    <source>
        <dbReference type="ARBA" id="ARBA00022692"/>
    </source>
</evidence>
<feature type="transmembrane region" description="Helical" evidence="7">
    <location>
        <begin position="208"/>
        <end position="225"/>
    </location>
</feature>
<dbReference type="GO" id="GO:0070069">
    <property type="term" value="C:cytochrome complex"/>
    <property type="evidence" value="ECO:0007669"/>
    <property type="project" value="TreeGrafter"/>
</dbReference>
<comment type="similarity">
    <text evidence="2">Belongs to the cytochrome ubiquinol oxidase subunit 2 family.</text>
</comment>
<feature type="transmembrane region" description="Helical" evidence="7">
    <location>
        <begin position="79"/>
        <end position="98"/>
    </location>
</feature>
<feature type="transmembrane region" description="Helical" evidence="7">
    <location>
        <begin position="237"/>
        <end position="264"/>
    </location>
</feature>
<dbReference type="EMBL" id="VFOW01000001">
    <property type="protein sequence ID" value="TQL77476.1"/>
    <property type="molecule type" value="Genomic_DNA"/>
</dbReference>
<evidence type="ECO:0000256" key="3">
    <source>
        <dbReference type="ARBA" id="ARBA00022475"/>
    </source>
</evidence>
<comment type="caution">
    <text evidence="8">The sequence shown here is derived from an EMBL/GenBank/DDBJ whole genome shotgun (WGS) entry which is preliminary data.</text>
</comment>
<sequence length="317" mass="33122">MVELFYLMLGLVFGGYFALAGYDYGVGILLRTVAKTDTERRLALGALGPFFLGNEVWLVAGLGLFIGAFPIAEGQVLSGLYPVLIPLMAALLIFTAAVQVRSRAAAARPLWDLLIVICGFIIAAGWGAALGVMLQGFPIRFGPLPVVMAALTTALFTLHGAILLKLRTGPTIAARADRIARGMGASAVVLALVAGATAAVQAHRDASTWWIIGLFALLAGVVVAANRMSRIGRAGVALVGTGVASAAPALIVGIATLPHVYLHADPVESITLTEAAASSTSLDFLAIAVLPVLPVLVAFQAVTWWIWRKAPGRPLFY</sequence>
<feature type="transmembrane region" description="Helical" evidence="7">
    <location>
        <begin position="284"/>
        <end position="307"/>
    </location>
</feature>
<accession>A0A543AY28</accession>
<reference evidence="8 9" key="1">
    <citation type="submission" date="2019-06" db="EMBL/GenBank/DDBJ databases">
        <title>Sequencing the genomes of 1000 actinobacteria strains.</title>
        <authorList>
            <person name="Klenk H.-P."/>
        </authorList>
    </citation>
    <scope>NUCLEOTIDE SEQUENCE [LARGE SCALE GENOMIC DNA]</scope>
    <source>
        <strain evidence="8 9">DSM 45928</strain>
    </source>
</reference>
<feature type="transmembrane region" description="Helical" evidence="7">
    <location>
        <begin position="146"/>
        <end position="164"/>
    </location>
</feature>
<keyword evidence="5 7" id="KW-1133">Transmembrane helix</keyword>
<evidence type="ECO:0000313" key="9">
    <source>
        <dbReference type="Proteomes" id="UP000317043"/>
    </source>
</evidence>
<evidence type="ECO:0000256" key="7">
    <source>
        <dbReference type="SAM" id="Phobius"/>
    </source>
</evidence>
<proteinExistence type="inferred from homology"/>
<evidence type="ECO:0000256" key="2">
    <source>
        <dbReference type="ARBA" id="ARBA00007543"/>
    </source>
</evidence>
<keyword evidence="3" id="KW-1003">Cell membrane</keyword>
<organism evidence="8 9">
    <name type="scientific">Stackebrandtia endophytica</name>
    <dbReference type="NCBI Taxonomy" id="1496996"/>
    <lineage>
        <taxon>Bacteria</taxon>
        <taxon>Bacillati</taxon>
        <taxon>Actinomycetota</taxon>
        <taxon>Actinomycetes</taxon>
        <taxon>Glycomycetales</taxon>
        <taxon>Glycomycetaceae</taxon>
        <taxon>Stackebrandtia</taxon>
    </lineage>
</organism>
<keyword evidence="4 7" id="KW-0812">Transmembrane</keyword>
<dbReference type="InterPro" id="IPR003317">
    <property type="entry name" value="Cyt-d_oxidase_su2"/>
</dbReference>
<feature type="transmembrane region" description="Helical" evidence="7">
    <location>
        <begin position="6"/>
        <end position="30"/>
    </location>
</feature>